<dbReference type="Pfam" id="PF25954">
    <property type="entry name" value="Beta-barrel_RND_2"/>
    <property type="match status" value="1"/>
</dbReference>
<evidence type="ECO:0000313" key="6">
    <source>
        <dbReference type="Proteomes" id="UP001228113"/>
    </source>
</evidence>
<evidence type="ECO:0000259" key="3">
    <source>
        <dbReference type="Pfam" id="PF25917"/>
    </source>
</evidence>
<evidence type="ECO:0000259" key="4">
    <source>
        <dbReference type="Pfam" id="PF25954"/>
    </source>
</evidence>
<dbReference type="Gene3D" id="2.40.420.20">
    <property type="match status" value="1"/>
</dbReference>
<dbReference type="PANTHER" id="PTHR30469">
    <property type="entry name" value="MULTIDRUG RESISTANCE PROTEIN MDTA"/>
    <property type="match status" value="1"/>
</dbReference>
<reference evidence="5" key="1">
    <citation type="journal article" date="2023" name="Int. J. Syst. Evol. Microbiol.">
        <title>Mesoterricola silvestris gen. nov., sp. nov., Mesoterricola sediminis sp. nov., Geothrix oryzae sp. nov., Geothrix edaphica sp. nov., Geothrix rubra sp. nov., and Geothrix limicola sp. nov., six novel members of Acidobacteriota isolated from soils.</title>
        <authorList>
            <person name="Itoh H."/>
            <person name="Sugisawa Y."/>
            <person name="Mise K."/>
            <person name="Xu Z."/>
            <person name="Kuniyasu M."/>
            <person name="Ushijima N."/>
            <person name="Kawano K."/>
            <person name="Kobayashi E."/>
            <person name="Shiratori Y."/>
            <person name="Masuda Y."/>
            <person name="Senoo K."/>
        </authorList>
    </citation>
    <scope>NUCLEOTIDE SEQUENCE</scope>
    <source>
        <strain evidence="5">W786</strain>
    </source>
</reference>
<evidence type="ECO:0008006" key="7">
    <source>
        <dbReference type="Google" id="ProtNLM"/>
    </source>
</evidence>
<organism evidence="5 6">
    <name type="scientific">Mesoterricola sediminis</name>
    <dbReference type="NCBI Taxonomy" id="2927980"/>
    <lineage>
        <taxon>Bacteria</taxon>
        <taxon>Pseudomonadati</taxon>
        <taxon>Acidobacteriota</taxon>
        <taxon>Holophagae</taxon>
        <taxon>Holophagales</taxon>
        <taxon>Holophagaceae</taxon>
        <taxon>Mesoterricola</taxon>
    </lineage>
</organism>
<dbReference type="KEGG" id="msea:METESE_05870"/>
<dbReference type="SUPFAM" id="SSF111369">
    <property type="entry name" value="HlyD-like secretion proteins"/>
    <property type="match status" value="1"/>
</dbReference>
<dbReference type="PANTHER" id="PTHR30469:SF15">
    <property type="entry name" value="HLYD FAMILY OF SECRETION PROTEINS"/>
    <property type="match status" value="1"/>
</dbReference>
<proteinExistence type="inferred from homology"/>
<protein>
    <recommendedName>
        <fullName evidence="7">Efflux RND transporter periplasmic adaptor subunit</fullName>
    </recommendedName>
</protein>
<dbReference type="Gene3D" id="2.40.50.100">
    <property type="match status" value="1"/>
</dbReference>
<accession>A0AA48GSZ7</accession>
<comment type="similarity">
    <text evidence="1">Belongs to the membrane fusion protein (MFP) (TC 8.A.1) family.</text>
</comment>
<evidence type="ECO:0000256" key="1">
    <source>
        <dbReference type="ARBA" id="ARBA00009477"/>
    </source>
</evidence>
<dbReference type="AlphaFoldDB" id="A0AA48GSZ7"/>
<dbReference type="EMBL" id="AP027081">
    <property type="protein sequence ID" value="BDU75629.1"/>
    <property type="molecule type" value="Genomic_DNA"/>
</dbReference>
<dbReference type="InterPro" id="IPR058792">
    <property type="entry name" value="Beta-barrel_RND_2"/>
</dbReference>
<dbReference type="Gene3D" id="1.10.287.470">
    <property type="entry name" value="Helix hairpin bin"/>
    <property type="match status" value="1"/>
</dbReference>
<keyword evidence="6" id="KW-1185">Reference proteome</keyword>
<dbReference type="Pfam" id="PF25917">
    <property type="entry name" value="BSH_RND"/>
    <property type="match status" value="1"/>
</dbReference>
<feature type="domain" description="Multidrug resistance protein MdtA-like barrel-sandwich hybrid" evidence="3">
    <location>
        <begin position="80"/>
        <end position="222"/>
    </location>
</feature>
<dbReference type="Gene3D" id="2.40.30.170">
    <property type="match status" value="1"/>
</dbReference>
<dbReference type="InterPro" id="IPR058625">
    <property type="entry name" value="MdtA-like_BSH"/>
</dbReference>
<dbReference type="Proteomes" id="UP001228113">
    <property type="component" value="Chromosome"/>
</dbReference>
<dbReference type="NCBIfam" id="TIGR01730">
    <property type="entry name" value="RND_mfp"/>
    <property type="match status" value="1"/>
</dbReference>
<feature type="coiled-coil region" evidence="2">
    <location>
        <begin position="114"/>
        <end position="148"/>
    </location>
</feature>
<dbReference type="GO" id="GO:0015562">
    <property type="term" value="F:efflux transmembrane transporter activity"/>
    <property type="evidence" value="ECO:0007669"/>
    <property type="project" value="TreeGrafter"/>
</dbReference>
<keyword evidence="2" id="KW-0175">Coiled coil</keyword>
<feature type="domain" description="CusB-like beta-barrel" evidence="4">
    <location>
        <begin position="228"/>
        <end position="298"/>
    </location>
</feature>
<gene>
    <name evidence="5" type="ORF">METESE_05870</name>
</gene>
<dbReference type="GO" id="GO:1990281">
    <property type="term" value="C:efflux pump complex"/>
    <property type="evidence" value="ECO:0007669"/>
    <property type="project" value="TreeGrafter"/>
</dbReference>
<dbReference type="InterPro" id="IPR006143">
    <property type="entry name" value="RND_pump_MFP"/>
</dbReference>
<name>A0AA48GSZ7_9BACT</name>
<evidence type="ECO:0000256" key="2">
    <source>
        <dbReference type="SAM" id="Coils"/>
    </source>
</evidence>
<sequence>MMNRTVKGDAMNPTRTYVYTALALALAAGAIGYHRVQRNHELAKQRGQKVEGLVPVTLAAVENHPFRATLPFTGTLLAVNRAELKAEVAGRITRVAVQEGDRVGAGALLSAQDEDELLLAVQAAEAQLAQAQVQAAQAKRDNDRAQSLLEKRSVTKQSAQLAETQYNAAMAVARAAESNLGLARTRLKKSRLTAPFAGEVAQRMVQPGEMLSPGQTAFNLVDNRKLEIVADLPSEMVAHIKPGMKATFRVPGFEAPFQATLAQVSGSVLQDGRTLRVRLEVPNPDGRLKSGLFAEGEILGEGEVPRPALPSAILTTVGRDADVYINENGVARRRRVTVGQDQGGWRPVDGLATGTQVVAQGRDLVADGSRLQPAAAKGN</sequence>
<evidence type="ECO:0000313" key="5">
    <source>
        <dbReference type="EMBL" id="BDU75629.1"/>
    </source>
</evidence>